<reference evidence="1 4" key="1">
    <citation type="submission" date="2015-01" db="EMBL/GenBank/DDBJ databases">
        <title>Genome Sequence of Pseudomonas antarctica CMS 35.</title>
        <authorList>
            <person name="Voget S."/>
            <person name="Chow J."/>
            <person name="Daniel R."/>
            <person name="Streit W."/>
        </authorList>
    </citation>
    <scope>NUCLEOTIDE SEQUENCE [LARGE SCALE GENOMIC DNA]</scope>
    <source>
        <strain evidence="1 4">CMS 35</strain>
    </source>
</reference>
<gene>
    <name evidence="1" type="ORF">PSAN_06170</name>
    <name evidence="2" type="ORF">SAMN04490179_5982</name>
</gene>
<dbReference type="OrthoDB" id="7023524at2"/>
<evidence type="ECO:0000313" key="2">
    <source>
        <dbReference type="EMBL" id="SDN80940.1"/>
    </source>
</evidence>
<reference evidence="2 3" key="2">
    <citation type="submission" date="2016-10" db="EMBL/GenBank/DDBJ databases">
        <authorList>
            <person name="de Groot N.N."/>
        </authorList>
    </citation>
    <scope>NUCLEOTIDE SEQUENCE [LARGE SCALE GENOMIC DNA]</scope>
    <source>
        <strain evidence="2 3">BS2772</strain>
    </source>
</reference>
<evidence type="ECO:0000313" key="1">
    <source>
        <dbReference type="EMBL" id="KAF2408230.1"/>
    </source>
</evidence>
<dbReference type="EMBL" id="JXDI01000001">
    <property type="protein sequence ID" value="KAF2408230.1"/>
    <property type="molecule type" value="Genomic_DNA"/>
</dbReference>
<dbReference type="AlphaFoldDB" id="A0A1H0EF42"/>
<proteinExistence type="predicted"/>
<sequence>MNSDARFLNSIYRQQARSDRVSKEIDEDISNGGGEEELSRVFDKLVQAKMNDSVNYTVAGAYVSYQHETFKSAINVV</sequence>
<dbReference type="EMBL" id="LT629704">
    <property type="protein sequence ID" value="SDN80940.1"/>
    <property type="molecule type" value="Genomic_DNA"/>
</dbReference>
<protein>
    <submittedName>
        <fullName evidence="2">Uncharacterized protein</fullName>
    </submittedName>
</protein>
<dbReference type="Proteomes" id="UP000748067">
    <property type="component" value="Unassembled WGS sequence"/>
</dbReference>
<dbReference type="Proteomes" id="UP000182470">
    <property type="component" value="Chromosome I"/>
</dbReference>
<evidence type="ECO:0000313" key="3">
    <source>
        <dbReference type="Proteomes" id="UP000182470"/>
    </source>
</evidence>
<dbReference type="RefSeq" id="WP_083360264.1">
    <property type="nucleotide sequence ID" value="NZ_JBJGXR010000006.1"/>
</dbReference>
<name>A0A1H0EF42_9PSED</name>
<keyword evidence="4" id="KW-1185">Reference proteome</keyword>
<evidence type="ECO:0000313" key="4">
    <source>
        <dbReference type="Proteomes" id="UP000748067"/>
    </source>
</evidence>
<organism evidence="2 3">
    <name type="scientific">Pseudomonas antarctica</name>
    <dbReference type="NCBI Taxonomy" id="219572"/>
    <lineage>
        <taxon>Bacteria</taxon>
        <taxon>Pseudomonadati</taxon>
        <taxon>Pseudomonadota</taxon>
        <taxon>Gammaproteobacteria</taxon>
        <taxon>Pseudomonadales</taxon>
        <taxon>Pseudomonadaceae</taxon>
        <taxon>Pseudomonas</taxon>
    </lineage>
</organism>
<accession>A0A1H0EF42</accession>